<protein>
    <submittedName>
        <fullName evidence="1">Uncharacterized protein</fullName>
    </submittedName>
</protein>
<accession>A0ACB7GEK9</accession>
<gene>
    <name evidence="1" type="ORF">MANES_14G060250v8</name>
</gene>
<dbReference type="Proteomes" id="UP000091857">
    <property type="component" value="Chromosome 14"/>
</dbReference>
<comment type="caution">
    <text evidence="1">The sequence shown here is derived from an EMBL/GenBank/DDBJ whole genome shotgun (WGS) entry which is preliminary data.</text>
</comment>
<organism evidence="1 2">
    <name type="scientific">Manihot esculenta</name>
    <name type="common">Cassava</name>
    <name type="synonym">Jatropha manihot</name>
    <dbReference type="NCBI Taxonomy" id="3983"/>
    <lineage>
        <taxon>Eukaryota</taxon>
        <taxon>Viridiplantae</taxon>
        <taxon>Streptophyta</taxon>
        <taxon>Embryophyta</taxon>
        <taxon>Tracheophyta</taxon>
        <taxon>Spermatophyta</taxon>
        <taxon>Magnoliopsida</taxon>
        <taxon>eudicotyledons</taxon>
        <taxon>Gunneridae</taxon>
        <taxon>Pentapetalae</taxon>
        <taxon>rosids</taxon>
        <taxon>fabids</taxon>
        <taxon>Malpighiales</taxon>
        <taxon>Euphorbiaceae</taxon>
        <taxon>Crotonoideae</taxon>
        <taxon>Manihoteae</taxon>
        <taxon>Manihot</taxon>
    </lineage>
</organism>
<proteinExistence type="predicted"/>
<sequence length="341" mass="38880">MNSFFWGNGNDTGGGIRWFRWKRLAVPKVAGGLGYRDLRQFNLALVAKQGRSICASRSILTYGCRQQIGDRHSTHIWTDPWILEACDPYIRTEVAENMPFVMVFDLILNRTMILTNILRIPLSLRECDDDWCWVLNRKGEYVVKEGYRCCPVCGVGLETNFHVLYCCFFARSCWLLSNLGWLARLHFRDSGTKSLVAAVWQPPPLGQYKCNIDISVQANGQLMVVPGLMDPLLGEVLCFREALSWLKSKNYFPICVETDCELIVNALNSPHTDSSYFELMINDCKALLQELQYVSFAFVRRSANQVAHTVARAASSMSDFDWVCPPLFLYDTLSFDVNNMS</sequence>
<name>A0ACB7GEK9_MANES</name>
<reference evidence="2" key="1">
    <citation type="journal article" date="2016" name="Nat. Biotechnol.">
        <title>Sequencing wild and cultivated cassava and related species reveals extensive interspecific hybridization and genetic diversity.</title>
        <authorList>
            <person name="Bredeson J.V."/>
            <person name="Lyons J.B."/>
            <person name="Prochnik S.E."/>
            <person name="Wu G.A."/>
            <person name="Ha C.M."/>
            <person name="Edsinger-Gonzales E."/>
            <person name="Grimwood J."/>
            <person name="Schmutz J."/>
            <person name="Rabbi I.Y."/>
            <person name="Egesi C."/>
            <person name="Nauluvula P."/>
            <person name="Lebot V."/>
            <person name="Ndunguru J."/>
            <person name="Mkamilo G."/>
            <person name="Bart R.S."/>
            <person name="Setter T.L."/>
            <person name="Gleadow R.M."/>
            <person name="Kulakow P."/>
            <person name="Ferguson M.E."/>
            <person name="Rounsley S."/>
            <person name="Rokhsar D.S."/>
        </authorList>
    </citation>
    <scope>NUCLEOTIDE SEQUENCE [LARGE SCALE GENOMIC DNA]</scope>
    <source>
        <strain evidence="2">cv. AM560-2</strain>
    </source>
</reference>
<keyword evidence="2" id="KW-1185">Reference proteome</keyword>
<evidence type="ECO:0000313" key="2">
    <source>
        <dbReference type="Proteomes" id="UP000091857"/>
    </source>
</evidence>
<evidence type="ECO:0000313" key="1">
    <source>
        <dbReference type="EMBL" id="KAG8638764.1"/>
    </source>
</evidence>
<dbReference type="EMBL" id="CM004400">
    <property type="protein sequence ID" value="KAG8638764.1"/>
    <property type="molecule type" value="Genomic_DNA"/>
</dbReference>